<reference evidence="4 5" key="1">
    <citation type="submission" date="2015-07" db="EMBL/GenBank/DDBJ databases">
        <title>Genome sequence of Ornatilinea apprima DSM 23815.</title>
        <authorList>
            <person name="Hemp J."/>
            <person name="Ward L.M."/>
            <person name="Pace L.A."/>
            <person name="Fischer W.W."/>
        </authorList>
    </citation>
    <scope>NUCLEOTIDE SEQUENCE [LARGE SCALE GENOMIC DNA]</scope>
    <source>
        <strain evidence="4 5">P3M-1</strain>
    </source>
</reference>
<evidence type="ECO:0000256" key="2">
    <source>
        <dbReference type="ARBA" id="ARBA00023239"/>
    </source>
</evidence>
<feature type="domain" description="Phosphomevalonate dehydratase small subunit-like" evidence="3">
    <location>
        <begin position="24"/>
        <end position="103"/>
    </location>
</feature>
<evidence type="ECO:0000256" key="1">
    <source>
        <dbReference type="ARBA" id="ARBA00023229"/>
    </source>
</evidence>
<dbReference type="OrthoDB" id="5182at2"/>
<comment type="caution">
    <text evidence="4">The sequence shown here is derived from an EMBL/GenBank/DDBJ whole genome shotgun (WGS) entry which is preliminary data.</text>
</comment>
<dbReference type="Proteomes" id="UP000050417">
    <property type="component" value="Unassembled WGS sequence"/>
</dbReference>
<keyword evidence="1" id="KW-0414">Isoprene biosynthesis</keyword>
<evidence type="ECO:0000313" key="4">
    <source>
        <dbReference type="EMBL" id="KPL77815.1"/>
    </source>
</evidence>
<dbReference type="Gene3D" id="3.50.30.10">
    <property type="entry name" value="Phosphohistidine domain"/>
    <property type="match status" value="1"/>
</dbReference>
<dbReference type="InterPro" id="IPR012016">
    <property type="entry name" value="PMDh-S-like"/>
</dbReference>
<keyword evidence="2" id="KW-0456">Lyase</keyword>
<dbReference type="GO" id="GO:0008299">
    <property type="term" value="P:isoprenoid biosynthetic process"/>
    <property type="evidence" value="ECO:0007669"/>
    <property type="project" value="UniProtKB-KW"/>
</dbReference>
<evidence type="ECO:0000313" key="5">
    <source>
        <dbReference type="Proteomes" id="UP000050417"/>
    </source>
</evidence>
<sequence length="138" mass="14310">MNLTGRTISNGQAQGSALVSQMGISFFGGVDPETGLVTETGHDLYGQSIAGKVLVFPTGKGSTVGSYTLYRLKANGLAPCAILNRECETITAVGCIISDIPCVDLLAIDQIQTGMQVAVNADEGIVTITQSPCLQETT</sequence>
<dbReference type="InterPro" id="IPR002840">
    <property type="entry name" value="PMDh-S-like_dom"/>
</dbReference>
<dbReference type="STRING" id="1134406.ADN00_07975"/>
<proteinExistence type="inferred from homology"/>
<dbReference type="RefSeq" id="WP_075062460.1">
    <property type="nucleotide sequence ID" value="NZ_LGCL01000021.1"/>
</dbReference>
<dbReference type="GO" id="GO:0016829">
    <property type="term" value="F:lyase activity"/>
    <property type="evidence" value="ECO:0007669"/>
    <property type="project" value="UniProtKB-KW"/>
</dbReference>
<name>A0A0P6XRC6_9CHLR</name>
<dbReference type="PIRSF" id="PIRSF004966">
    <property type="entry name" value="UCP004966"/>
    <property type="match status" value="1"/>
</dbReference>
<dbReference type="SUPFAM" id="SSF52016">
    <property type="entry name" value="LeuD/IlvD-like"/>
    <property type="match status" value="1"/>
</dbReference>
<organism evidence="4 5">
    <name type="scientific">Ornatilinea apprima</name>
    <dbReference type="NCBI Taxonomy" id="1134406"/>
    <lineage>
        <taxon>Bacteria</taxon>
        <taxon>Bacillati</taxon>
        <taxon>Chloroflexota</taxon>
        <taxon>Anaerolineae</taxon>
        <taxon>Anaerolineales</taxon>
        <taxon>Anaerolineaceae</taxon>
        <taxon>Ornatilinea</taxon>
    </lineage>
</organism>
<protein>
    <recommendedName>
        <fullName evidence="3">Phosphomevalonate dehydratase small subunit-like domain-containing protein</fullName>
    </recommendedName>
</protein>
<dbReference type="Pfam" id="PF01989">
    <property type="entry name" value="AcnX_swivel_put"/>
    <property type="match status" value="1"/>
</dbReference>
<dbReference type="PATRIC" id="fig|1134406.4.peg.595"/>
<dbReference type="PANTHER" id="PTHR36577:SF3">
    <property type="entry name" value="DUF521 DOMAIN PROTEIN (AFU_ORTHOLOGUE AFUA_6G00490)"/>
    <property type="match status" value="1"/>
</dbReference>
<dbReference type="HAMAP" id="MF_00078">
    <property type="entry name" value="PMDh_S"/>
    <property type="match status" value="1"/>
</dbReference>
<gene>
    <name evidence="4" type="ORF">ADN00_07975</name>
</gene>
<dbReference type="EMBL" id="LGCL01000021">
    <property type="protein sequence ID" value="KPL77815.1"/>
    <property type="molecule type" value="Genomic_DNA"/>
</dbReference>
<dbReference type="AlphaFoldDB" id="A0A0P6XRC6"/>
<keyword evidence="5" id="KW-1185">Reference proteome</keyword>
<evidence type="ECO:0000259" key="3">
    <source>
        <dbReference type="Pfam" id="PF01989"/>
    </source>
</evidence>
<dbReference type="CDD" id="cd01356">
    <property type="entry name" value="AcnX_swivel"/>
    <property type="match status" value="1"/>
</dbReference>
<accession>A0A0P6XRC6</accession>
<dbReference type="PANTHER" id="PTHR36577">
    <property type="entry name" value="DUF521 DOMAIN PROTEIN (AFU_ORTHOLOGUE AFUA_6G00490)"/>
    <property type="match status" value="1"/>
</dbReference>
<dbReference type="NCBIfam" id="NF003046">
    <property type="entry name" value="PRK03955.1"/>
    <property type="match status" value="1"/>
</dbReference>
<dbReference type="InterPro" id="IPR020794">
    <property type="entry name" value="PMDh_S"/>
</dbReference>